<keyword evidence="3" id="KW-1185">Reference proteome</keyword>
<dbReference type="Proteomes" id="UP000782241">
    <property type="component" value="Unassembled WGS sequence"/>
</dbReference>
<reference evidence="2" key="1">
    <citation type="submission" date="2021-04" db="EMBL/GenBank/DDBJ databases">
        <title>Draft genome of Fusarium avenaceum strain F156N33, isolated from an atmospheric sample in Virginia.</title>
        <authorList>
            <person name="Yang S."/>
            <person name="Vinatzer B.A."/>
            <person name="Coleman J."/>
        </authorList>
    </citation>
    <scope>NUCLEOTIDE SEQUENCE</scope>
    <source>
        <strain evidence="2">F156N33</strain>
    </source>
</reference>
<evidence type="ECO:0008006" key="4">
    <source>
        <dbReference type="Google" id="ProtNLM"/>
    </source>
</evidence>
<evidence type="ECO:0000313" key="3">
    <source>
        <dbReference type="Proteomes" id="UP000782241"/>
    </source>
</evidence>
<comment type="caution">
    <text evidence="2">The sequence shown here is derived from an EMBL/GenBank/DDBJ whole genome shotgun (WGS) entry which is preliminary data.</text>
</comment>
<accession>A0A9P7GRB9</accession>
<dbReference type="PANTHER" id="PTHR42749">
    <property type="entry name" value="CELL SHAPE-DETERMINING PROTEIN MREB"/>
    <property type="match status" value="1"/>
</dbReference>
<dbReference type="CDD" id="cd10170">
    <property type="entry name" value="ASKHA_NBD_HSP70"/>
    <property type="match status" value="1"/>
</dbReference>
<dbReference type="SUPFAM" id="SSF53067">
    <property type="entry name" value="Actin-like ATPase domain"/>
    <property type="match status" value="1"/>
</dbReference>
<name>A0A9P7GRB9_9HYPO</name>
<feature type="compositionally biased region" description="Polar residues" evidence="1">
    <location>
        <begin position="1"/>
        <end position="25"/>
    </location>
</feature>
<dbReference type="InterPro" id="IPR043129">
    <property type="entry name" value="ATPase_NBD"/>
</dbReference>
<dbReference type="AlphaFoldDB" id="A0A9P7GRB9"/>
<feature type="region of interest" description="Disordered" evidence="1">
    <location>
        <begin position="1"/>
        <end position="33"/>
    </location>
</feature>
<dbReference type="EMBL" id="JAGPUO010000030">
    <property type="protein sequence ID" value="KAG5655397.1"/>
    <property type="molecule type" value="Genomic_DNA"/>
</dbReference>
<organism evidence="2 3">
    <name type="scientific">Fusarium avenaceum</name>
    <dbReference type="NCBI Taxonomy" id="40199"/>
    <lineage>
        <taxon>Eukaryota</taxon>
        <taxon>Fungi</taxon>
        <taxon>Dikarya</taxon>
        <taxon>Ascomycota</taxon>
        <taxon>Pezizomycotina</taxon>
        <taxon>Sordariomycetes</taxon>
        <taxon>Hypocreomycetidae</taxon>
        <taxon>Hypocreales</taxon>
        <taxon>Nectriaceae</taxon>
        <taxon>Fusarium</taxon>
        <taxon>Fusarium tricinctum species complex</taxon>
    </lineage>
</organism>
<sequence>MSFSRSSSMTIGLEGQETSNNQQDQHNGHDVEPEPVDLKQLLQENGQDPLPKRLVISIDFGTTYSAVSYVAVPQGCPSESVDLVSIRSIQRFPENRTFFAGDQMAMEVPTEVIYPLNRHFRDQDYDSWSRQDSDDEIGDDTFSSTYGIDLGNRAQPDGDENILMPADASDLFLWGYQVHKVWSLPTTHSDAKNEPLARFKLLLDDTPRTANIRATLNRTLSALKRRRVVQKPLHVIADFLTQLLRHTQRQLQLEGFDDDWHREIVLCVPAIWTQKACRDMQGCLTEAMARANFRGVDVQNNSIENLFIVSEPEAAAAYMIMTSGEVRPGDTFVLLDAGIVPWELLLGCGLHNLGGGTVDANTYLVSDDEPLTLKEERVNPGGGLHGSSYLNEEFREYLNQRLAGETYLEQGTDTIKSIVERFMIDQFEYRIKRYYDCYDRRPVHYFQIPNLRADQEKRFIDGSIVKVVLMGGFGTSISLIKYLKHRLADFCQANNCHITLMRPQKGFNTPREILAVPSLTFAHRTDIVNAVASGAVFRALNKDGGPERMARASYGIQRTEPFKQYSEHEGQNATKDVHDGLPYITKTVDWVLKLGQRVSSVWECRPFTCSHTFNLNEKNLICKEILYVSDHSTKSHYKLSHPNNKDAEKVGEIIIDCTFLRDKGRISPVDPIILDNGKQIGKRHYRVNFTMAIRVVDRHLECFAIHSQKIIKRCRINIASGFRPGVN</sequence>
<dbReference type="PANTHER" id="PTHR42749:SF8">
    <property type="entry name" value="HSP70 FAMILY PROTEIN (AFU_ORTHOLOGUE AFUA_3G13740)"/>
    <property type="match status" value="1"/>
</dbReference>
<evidence type="ECO:0000256" key="1">
    <source>
        <dbReference type="SAM" id="MobiDB-lite"/>
    </source>
</evidence>
<dbReference type="Gene3D" id="3.30.420.40">
    <property type="match status" value="1"/>
</dbReference>
<evidence type="ECO:0000313" key="2">
    <source>
        <dbReference type="EMBL" id="KAG5655397.1"/>
    </source>
</evidence>
<proteinExistence type="predicted"/>
<gene>
    <name evidence="2" type="ORF">KAF25_006900</name>
</gene>
<protein>
    <recommendedName>
        <fullName evidence="4">Hsp70 protein</fullName>
    </recommendedName>
</protein>